<feature type="chain" id="PRO_5022679054" evidence="2">
    <location>
        <begin position="27"/>
        <end position="328"/>
    </location>
</feature>
<dbReference type="PIRSF" id="PIRSF006470">
    <property type="entry name" value="DctB"/>
    <property type="match status" value="1"/>
</dbReference>
<dbReference type="Proteomes" id="UP000325161">
    <property type="component" value="Chromosome"/>
</dbReference>
<evidence type="ECO:0000313" key="3">
    <source>
        <dbReference type="EMBL" id="QEI07776.1"/>
    </source>
</evidence>
<organism evidence="3 4">
    <name type="scientific">Pigmentiphaga aceris</name>
    <dbReference type="NCBI Taxonomy" id="1940612"/>
    <lineage>
        <taxon>Bacteria</taxon>
        <taxon>Pseudomonadati</taxon>
        <taxon>Pseudomonadota</taxon>
        <taxon>Betaproteobacteria</taxon>
        <taxon>Burkholderiales</taxon>
        <taxon>Alcaligenaceae</taxon>
        <taxon>Pigmentiphaga</taxon>
    </lineage>
</organism>
<proteinExistence type="predicted"/>
<evidence type="ECO:0000313" key="4">
    <source>
        <dbReference type="Proteomes" id="UP000325161"/>
    </source>
</evidence>
<keyword evidence="4" id="KW-1185">Reference proteome</keyword>
<name>A0A5C0B1D9_9BURK</name>
<dbReference type="NCBIfam" id="NF037995">
    <property type="entry name" value="TRAP_S1"/>
    <property type="match status" value="1"/>
</dbReference>
<dbReference type="KEGG" id="pacr:FXN63_19490"/>
<dbReference type="InterPro" id="IPR004682">
    <property type="entry name" value="TRAP_DctP"/>
</dbReference>
<dbReference type="AlphaFoldDB" id="A0A5C0B1D9"/>
<reference evidence="3 4" key="1">
    <citation type="submission" date="2019-08" db="EMBL/GenBank/DDBJ databases">
        <title>Amphibian skin-associated Pigmentiphaga: genome sequence and occurrence across geography and hosts.</title>
        <authorList>
            <person name="Bletz M.C."/>
            <person name="Bunk B."/>
            <person name="Sproeer C."/>
            <person name="Biwer P."/>
            <person name="Reiter S."/>
            <person name="Rabemananjara F.C.E."/>
            <person name="Schulz S."/>
            <person name="Overmann J."/>
            <person name="Vences M."/>
        </authorList>
    </citation>
    <scope>NUCLEOTIDE SEQUENCE [LARGE SCALE GENOMIC DNA]</scope>
    <source>
        <strain evidence="3 4">Mada1488</strain>
    </source>
</reference>
<evidence type="ECO:0000256" key="2">
    <source>
        <dbReference type="SAM" id="SignalP"/>
    </source>
</evidence>
<dbReference type="InterPro" id="IPR038404">
    <property type="entry name" value="TRAP_DctP_sf"/>
</dbReference>
<dbReference type="RefSeq" id="WP_148816823.1">
    <property type="nucleotide sequence ID" value="NZ_CP043046.1"/>
</dbReference>
<protein>
    <submittedName>
        <fullName evidence="3">DctP family TRAP transporter solute-binding subunit</fullName>
    </submittedName>
</protein>
<dbReference type="InterPro" id="IPR018389">
    <property type="entry name" value="DctP_fam"/>
</dbReference>
<dbReference type="EMBL" id="CP043046">
    <property type="protein sequence ID" value="QEI07776.1"/>
    <property type="molecule type" value="Genomic_DNA"/>
</dbReference>
<accession>A0A5C0B1D9</accession>
<dbReference type="PANTHER" id="PTHR33376">
    <property type="match status" value="1"/>
</dbReference>
<dbReference type="Gene3D" id="3.40.190.170">
    <property type="entry name" value="Bacterial extracellular solute-binding protein, family 7"/>
    <property type="match status" value="1"/>
</dbReference>
<dbReference type="CDD" id="cd13675">
    <property type="entry name" value="PBP2_TRAP_SBP_like_5"/>
    <property type="match status" value="1"/>
</dbReference>
<dbReference type="Pfam" id="PF03480">
    <property type="entry name" value="DctP"/>
    <property type="match status" value="1"/>
</dbReference>
<dbReference type="NCBIfam" id="TIGR00787">
    <property type="entry name" value="dctP"/>
    <property type="match status" value="1"/>
</dbReference>
<gene>
    <name evidence="3" type="ORF">FXN63_19490</name>
</gene>
<feature type="signal peptide" evidence="2">
    <location>
        <begin position="1"/>
        <end position="26"/>
    </location>
</feature>
<dbReference type="OrthoDB" id="9794826at2"/>
<keyword evidence="1 2" id="KW-0732">Signal</keyword>
<dbReference type="GO" id="GO:0055085">
    <property type="term" value="P:transmembrane transport"/>
    <property type="evidence" value="ECO:0007669"/>
    <property type="project" value="InterPro"/>
</dbReference>
<sequence length="328" mass="35369">MGNFSHTAFKAMAATALALTCSMAFAQAKEVKLGYALPIASHYGAGANAWAETTEKESKGTLKFRQFPSSALGGERELVESLQLGTVEAAIVSSGPLSNFVPEVGAMDIPFLFRDSAHARHVLDGPIGQGLLDKFKGRGLIALAWGEQGFRHVTNNKRAVEKPEDLKGLKLRTMENPVHITAFRTFGASPTPMSWPEVTGALQQGTIDGQENPLSVIVSSKLYQVQKHLTLTGHVYSPVAILVSPAFWNGLTPEQQVAVRDGAKAAAAATRKYVEDLDKKAVDELKTNGMQVVVLSDKSPFQKALDPAYKQYASKYGKDLLDKIAAEK</sequence>
<dbReference type="GO" id="GO:0030246">
    <property type="term" value="F:carbohydrate binding"/>
    <property type="evidence" value="ECO:0007669"/>
    <property type="project" value="TreeGrafter"/>
</dbReference>
<dbReference type="GO" id="GO:0030288">
    <property type="term" value="C:outer membrane-bounded periplasmic space"/>
    <property type="evidence" value="ECO:0007669"/>
    <property type="project" value="InterPro"/>
</dbReference>
<evidence type="ECO:0000256" key="1">
    <source>
        <dbReference type="ARBA" id="ARBA00022729"/>
    </source>
</evidence>
<dbReference type="PANTHER" id="PTHR33376:SF18">
    <property type="entry name" value="2,3-DIKETO-L-GULONATE-BINDING PERIPLASMIC PROTEIN YIAO"/>
    <property type="match status" value="1"/>
</dbReference>